<dbReference type="Pfam" id="PF06102">
    <property type="entry name" value="RRP36"/>
    <property type="match status" value="1"/>
</dbReference>
<evidence type="ECO:0000256" key="7">
    <source>
        <dbReference type="SAM" id="MobiDB-lite"/>
    </source>
</evidence>
<comment type="subcellular location">
    <subcellularLocation>
        <location evidence="1 6">Nucleus</location>
        <location evidence="1 6">Nucleolus</location>
    </subcellularLocation>
</comment>
<dbReference type="AlphaFoldDB" id="A0A8J6DXW4"/>
<proteinExistence type="inferred from homology"/>
<organism evidence="8 9">
    <name type="scientific">Carpediemonas membranifera</name>
    <dbReference type="NCBI Taxonomy" id="201153"/>
    <lineage>
        <taxon>Eukaryota</taxon>
        <taxon>Metamonada</taxon>
        <taxon>Carpediemonas-like organisms</taxon>
        <taxon>Carpediemonas</taxon>
    </lineage>
</organism>
<protein>
    <recommendedName>
        <fullName evidence="6">rRNA biogenesis protein RRP36</fullName>
    </recommendedName>
</protein>
<comment type="subunit">
    <text evidence="6">Associates with 90S and pre-40S pre-ribosomal particles.</text>
</comment>
<evidence type="ECO:0000313" key="9">
    <source>
        <dbReference type="Proteomes" id="UP000717585"/>
    </source>
</evidence>
<comment type="caution">
    <text evidence="8">The sequence shown here is derived from an EMBL/GenBank/DDBJ whole genome shotgun (WGS) entry which is preliminary data.</text>
</comment>
<keyword evidence="6" id="KW-0687">Ribonucleoprotein</keyword>
<reference evidence="8" key="1">
    <citation type="submission" date="2021-05" db="EMBL/GenBank/DDBJ databases">
        <title>A free-living protist that lacks canonical eukaryotic 1 DNA replication and segregation systems.</title>
        <authorList>
            <person name="Salas-Leiva D.E."/>
            <person name="Tromer E.C."/>
            <person name="Curtis B.A."/>
            <person name="Jerlstrom-Hultqvist J."/>
            <person name="Kolisko M."/>
            <person name="Yi Z."/>
            <person name="Salas-Leiva J.S."/>
            <person name="Gallot-Lavallee L."/>
            <person name="Kops G.J.P.L."/>
            <person name="Archibald J.M."/>
            <person name="Simpson A.G.B."/>
            <person name="Roger A.J."/>
        </authorList>
    </citation>
    <scope>NUCLEOTIDE SEQUENCE</scope>
    <source>
        <strain evidence="8">BICM</strain>
    </source>
</reference>
<evidence type="ECO:0000256" key="5">
    <source>
        <dbReference type="ARBA" id="ARBA00023242"/>
    </source>
</evidence>
<name>A0A8J6DXW4_9EUKA</name>
<sequence>MAKDNDAPAEEGCGAPVSRFREVVPIQKRKARDPRFESTAGTFDEHLFRSSFGFLSEIRDKEIAEMRKQLKKLDKSSYEYDELFRQFSRLQSQNKREHDKALLAKTRREVKKAEQDAVKRGKSAFYMKDKDIKRLATIRHVNEVRETKGDAAVRKMTEKRRKRAVGKVLKHDKLATGGR</sequence>
<evidence type="ECO:0000256" key="2">
    <source>
        <dbReference type="ARBA" id="ARBA00009418"/>
    </source>
</evidence>
<feature type="region of interest" description="Disordered" evidence="7">
    <location>
        <begin position="154"/>
        <end position="179"/>
    </location>
</feature>
<comment type="similarity">
    <text evidence="2 6">Belongs to the RRP36 family.</text>
</comment>
<dbReference type="PANTHER" id="PTHR21738:SF0">
    <property type="entry name" value="RIBOSOMAL RNA PROCESSING PROTEIN 36 HOMOLOG"/>
    <property type="match status" value="1"/>
</dbReference>
<dbReference type="OrthoDB" id="448446at2759"/>
<keyword evidence="5 6" id="KW-0539">Nucleus</keyword>
<evidence type="ECO:0000256" key="4">
    <source>
        <dbReference type="ARBA" id="ARBA00022552"/>
    </source>
</evidence>
<keyword evidence="4 6" id="KW-0698">rRNA processing</keyword>
<dbReference type="PANTHER" id="PTHR21738">
    <property type="entry name" value="RIBOSOMAL RNA PROCESSING PROTEIN 36 HOMOLOG"/>
    <property type="match status" value="1"/>
</dbReference>
<dbReference type="GO" id="GO:0000462">
    <property type="term" value="P:maturation of SSU-rRNA from tricistronic rRNA transcript (SSU-rRNA, 5.8S rRNA, LSU-rRNA)"/>
    <property type="evidence" value="ECO:0007669"/>
    <property type="project" value="TreeGrafter"/>
</dbReference>
<keyword evidence="3 6" id="KW-0690">Ribosome biogenesis</keyword>
<dbReference type="GO" id="GO:0030686">
    <property type="term" value="C:90S preribosome"/>
    <property type="evidence" value="ECO:0007669"/>
    <property type="project" value="TreeGrafter"/>
</dbReference>
<comment type="function">
    <text evidence="6">Component of the 90S pre-ribosome involved in the maturation of rRNAs. Required for early cleavages of the pre-RNAs in the 40S ribosomal subunit maturation pathway.</text>
</comment>
<dbReference type="InterPro" id="IPR009292">
    <property type="entry name" value="RRP36"/>
</dbReference>
<feature type="compositionally biased region" description="Basic residues" evidence="7">
    <location>
        <begin position="157"/>
        <end position="168"/>
    </location>
</feature>
<dbReference type="EMBL" id="JAHDYR010000062">
    <property type="protein sequence ID" value="KAG9391104.1"/>
    <property type="molecule type" value="Genomic_DNA"/>
</dbReference>
<dbReference type="GO" id="GO:0005730">
    <property type="term" value="C:nucleolus"/>
    <property type="evidence" value="ECO:0007669"/>
    <property type="project" value="UniProtKB-SubCell"/>
</dbReference>
<gene>
    <name evidence="8" type="ORF">J8273_7378</name>
</gene>
<evidence type="ECO:0000313" key="8">
    <source>
        <dbReference type="EMBL" id="KAG9391104.1"/>
    </source>
</evidence>
<keyword evidence="9" id="KW-1185">Reference proteome</keyword>
<feature type="compositionally biased region" description="Basic and acidic residues" evidence="7">
    <location>
        <begin position="169"/>
        <end position="179"/>
    </location>
</feature>
<accession>A0A8J6DXW4</accession>
<evidence type="ECO:0000256" key="3">
    <source>
        <dbReference type="ARBA" id="ARBA00022517"/>
    </source>
</evidence>
<evidence type="ECO:0000256" key="1">
    <source>
        <dbReference type="ARBA" id="ARBA00004604"/>
    </source>
</evidence>
<evidence type="ECO:0000256" key="6">
    <source>
        <dbReference type="RuleBase" id="RU368027"/>
    </source>
</evidence>
<dbReference type="Proteomes" id="UP000717585">
    <property type="component" value="Unassembled WGS sequence"/>
</dbReference>